<evidence type="ECO:0000313" key="5">
    <source>
        <dbReference type="EMBL" id="BCU05343.1"/>
    </source>
</evidence>
<feature type="coiled-coil region" evidence="1">
    <location>
        <begin position="154"/>
        <end position="195"/>
    </location>
</feature>
<keyword evidence="5" id="KW-0378">Hydrolase</keyword>
<dbReference type="RefSeq" id="WP_213379409.1">
    <property type="nucleotide sequence ID" value="NZ_AP024563.1"/>
</dbReference>
<dbReference type="InterPro" id="IPR014001">
    <property type="entry name" value="Helicase_ATP-bd"/>
</dbReference>
<evidence type="ECO:0000259" key="3">
    <source>
        <dbReference type="PROSITE" id="PS51192"/>
    </source>
</evidence>
<dbReference type="Pfam" id="PF04851">
    <property type="entry name" value="ResIII"/>
    <property type="match status" value="1"/>
</dbReference>
<organism evidence="5 6">
    <name type="scientific">Allochromatium tepidum</name>
    <dbReference type="NCBI Taxonomy" id="553982"/>
    <lineage>
        <taxon>Bacteria</taxon>
        <taxon>Pseudomonadati</taxon>
        <taxon>Pseudomonadota</taxon>
        <taxon>Gammaproteobacteria</taxon>
        <taxon>Chromatiales</taxon>
        <taxon>Chromatiaceae</taxon>
        <taxon>Allochromatium</taxon>
    </lineage>
</organism>
<keyword evidence="5" id="KW-0255">Endonuclease</keyword>
<dbReference type="PANTHER" id="PTHR47396:SF1">
    <property type="entry name" value="ATP-DEPENDENT HELICASE IRC3-RELATED"/>
    <property type="match status" value="1"/>
</dbReference>
<dbReference type="Gene3D" id="3.90.1570.30">
    <property type="match status" value="1"/>
</dbReference>
<dbReference type="InterPro" id="IPR027417">
    <property type="entry name" value="P-loop_NTPase"/>
</dbReference>
<dbReference type="EMBL" id="AP024563">
    <property type="protein sequence ID" value="BCU05343.1"/>
    <property type="molecule type" value="Genomic_DNA"/>
</dbReference>
<dbReference type="InterPro" id="IPR006935">
    <property type="entry name" value="Helicase/UvrB_N"/>
</dbReference>
<evidence type="ECO:0000256" key="1">
    <source>
        <dbReference type="SAM" id="Coils"/>
    </source>
</evidence>
<dbReference type="Pfam" id="PF08463">
    <property type="entry name" value="EcoEI_R_C"/>
    <property type="match status" value="1"/>
</dbReference>
<dbReference type="PROSITE" id="PS51192">
    <property type="entry name" value="HELICASE_ATP_BIND_1"/>
    <property type="match status" value="1"/>
</dbReference>
<protein>
    <submittedName>
        <fullName evidence="5">Restriction endonuclease subunit R</fullName>
    </submittedName>
</protein>
<keyword evidence="6" id="KW-1185">Reference proteome</keyword>
<dbReference type="InterPro" id="IPR013670">
    <property type="entry name" value="EcoEI_R_C_dom"/>
</dbReference>
<feature type="region of interest" description="Disordered" evidence="2">
    <location>
        <begin position="779"/>
        <end position="800"/>
    </location>
</feature>
<dbReference type="InterPro" id="IPR025285">
    <property type="entry name" value="DUF4145"/>
</dbReference>
<dbReference type="InterPro" id="IPR050742">
    <property type="entry name" value="Helicase_Restrict-Modif_Enz"/>
</dbReference>
<evidence type="ECO:0000256" key="2">
    <source>
        <dbReference type="SAM" id="MobiDB-lite"/>
    </source>
</evidence>
<dbReference type="Proteomes" id="UP000680679">
    <property type="component" value="Chromosome"/>
</dbReference>
<dbReference type="SUPFAM" id="SSF52540">
    <property type="entry name" value="P-loop containing nucleoside triphosphate hydrolases"/>
    <property type="match status" value="2"/>
</dbReference>
<gene>
    <name evidence="5" type="ORF">Atep_00200</name>
</gene>
<dbReference type="PROSITE" id="PS51194">
    <property type="entry name" value="HELICASE_CTER"/>
    <property type="match status" value="1"/>
</dbReference>
<name>A0ABM7QHX4_9GAMM</name>
<proteinExistence type="predicted"/>
<dbReference type="GO" id="GO:0004519">
    <property type="term" value="F:endonuclease activity"/>
    <property type="evidence" value="ECO:0007669"/>
    <property type="project" value="UniProtKB-KW"/>
</dbReference>
<feature type="domain" description="Helicase ATP-binding" evidence="3">
    <location>
        <begin position="364"/>
        <end position="521"/>
    </location>
</feature>
<dbReference type="SMART" id="SM00487">
    <property type="entry name" value="DEXDc"/>
    <property type="match status" value="1"/>
</dbReference>
<evidence type="ECO:0000313" key="6">
    <source>
        <dbReference type="Proteomes" id="UP000680679"/>
    </source>
</evidence>
<keyword evidence="1" id="KW-0175">Coiled coil</keyword>
<dbReference type="PANTHER" id="PTHR47396">
    <property type="entry name" value="TYPE I RESTRICTION ENZYME ECOKI R PROTEIN"/>
    <property type="match status" value="1"/>
</dbReference>
<feature type="domain" description="Helicase C-terminal" evidence="4">
    <location>
        <begin position="596"/>
        <end position="757"/>
    </location>
</feature>
<accession>A0ABM7QHX4</accession>
<sequence>MSQFTFLQAEWAAVYESAARAEAAVHADPRTACFYARRALELAVSWAYKHDASLKLPYQDNLSALIHEPSFKQAAGEAVFSKARIINTLGNRAVHGHRAIPPDDAVVAVRELFHVTYWLARTYGRAARPAPGLTFDAAALPKATPVRGPSAEQLQRLEASLRERDEKLAALLADKTTLDEELKRLRAEVAAAKQAAAAQPDTHDYSEAETRDYFIDLLLKEAGWPLDQPRDREFEVSGMPNQEGKGFVDYVLWGDDGRPLGLVEAKRTRRDARVGQQQAKLYADCLERRFGRRPLIFYSNGYEHWLWDDTRYPPRAVQGFYKKAELELAIRRRGTRKPPAAAEIDSAIVERYYQTRGIRRIAEAFERDHDRKALLVMATGAGKTRTVIALVDLLMRCNWVKRVLFLADRVALVNQAVNAFKHFLPDASPVNLVTEKDAEGRVFVSTYPTMMGLIDETRDGRRRFGVGHFDLVVIDEAHRSVFQKYRAIFDYFDALLVGLTATPKDEVDRNTYSLFDLENGVPTDAYGLDEAVRDGFLVPPKAVSVPLKFQREGIRYDELSEEDKDQWDALDWDEDGNVPDRVEAEAVNKWLFNKDTVDKVLEHVMTRGLKVAGGDRLGKTILFAKNQHHAEFIAERFNANYPHYKGEFARVITFKTEYAQSLIDNFSAKDKAPHIAISVDMLDTGIDIPEVVNLVFFKLVRSKTKFWQMLGRGTRLCPDLFGPGKHKEYFCVFDYCRNLEYFSRNIPATEGALGESLGKRLFDARLELIGELDKRLADADRQTARETGAPPHGHPESDHEVRAQVAALLHREVAAMNLDNFVVRPKRRIVEQYAKPEAWAVLSPEALSDLSHQVAGLPSGLDPENEEAKRFDLLVLNLQLAMLRAEPGFARLRDQVKELAGLLEEKSAIPMVREQMALIRDVQTDEWWQDVTVPMLEGMRRRLRDLIEFIEKRKRKPIYTDFEDEMGGETAVDLPGFGHGTDYARFRAKAQAFLRSHQDHMAIHKLRMNKALTAADLTELQRMLAESGVGGAEDIRRAAEESHGLGLFVRSLVGLDRQAAKEALAGFLNGKSWSANQIEFINLIVNHLTEHGVMEAAMLYESPFTDLTPHGPDGLFSSSQVDELVGILNAVRTTAIAA</sequence>
<dbReference type="InterPro" id="IPR001650">
    <property type="entry name" value="Helicase_C-like"/>
</dbReference>
<evidence type="ECO:0000259" key="4">
    <source>
        <dbReference type="PROSITE" id="PS51194"/>
    </source>
</evidence>
<dbReference type="CDD" id="cd18799">
    <property type="entry name" value="SF2_C_EcoAI-like"/>
    <property type="match status" value="1"/>
</dbReference>
<dbReference type="CDD" id="cd18032">
    <property type="entry name" value="DEXHc_RE_I_III_res"/>
    <property type="match status" value="1"/>
</dbReference>
<dbReference type="Gene3D" id="3.40.50.300">
    <property type="entry name" value="P-loop containing nucleotide triphosphate hydrolases"/>
    <property type="match status" value="2"/>
</dbReference>
<keyword evidence="5" id="KW-0540">Nuclease</keyword>
<dbReference type="Pfam" id="PF00271">
    <property type="entry name" value="Helicase_C"/>
    <property type="match status" value="1"/>
</dbReference>
<dbReference type="Pfam" id="PF13643">
    <property type="entry name" value="DUF4145"/>
    <property type="match status" value="1"/>
</dbReference>
<reference evidence="5 6" key="1">
    <citation type="submission" date="2021-04" db="EMBL/GenBank/DDBJ databases">
        <title>Complete genome sequencing of Allochromatium tepidum strain NZ.</title>
        <authorList>
            <person name="Tsukatani Y."/>
            <person name="Mori H."/>
        </authorList>
    </citation>
    <scope>NUCLEOTIDE SEQUENCE [LARGE SCALE GENOMIC DNA]</scope>
    <source>
        <strain evidence="5 6">NZ</strain>
    </source>
</reference>